<dbReference type="EMBL" id="LJQT01000080">
    <property type="protein sequence ID" value="KPX93770.1"/>
    <property type="molecule type" value="Genomic_DNA"/>
</dbReference>
<name>A0A0P9XDX7_9PSED</name>
<accession>A0A0P9XDX7</accession>
<organism evidence="1 2">
    <name type="scientific">Pseudomonas meliae</name>
    <dbReference type="NCBI Taxonomy" id="86176"/>
    <lineage>
        <taxon>Bacteria</taxon>
        <taxon>Pseudomonadati</taxon>
        <taxon>Pseudomonadota</taxon>
        <taxon>Gammaproteobacteria</taxon>
        <taxon>Pseudomonadales</taxon>
        <taxon>Pseudomonadaceae</taxon>
        <taxon>Pseudomonas</taxon>
    </lineage>
</organism>
<dbReference type="PATRIC" id="fig|86176.4.peg.557"/>
<gene>
    <name evidence="1" type="ORF">ALO64_00509</name>
</gene>
<sequence length="96" mass="10553">MPAFKWHRSVAAPTACSLRDFRNRRPQDFAAQADALDAGFAKVASRKRRSLQAIQIGKTAQCQTSVNMIVGFFKLGVEVDGFQPAQQVVKCLLASQ</sequence>
<evidence type="ECO:0000313" key="2">
    <source>
        <dbReference type="Proteomes" id="UP000050455"/>
    </source>
</evidence>
<comment type="caution">
    <text evidence="1">The sequence shown here is derived from an EMBL/GenBank/DDBJ whole genome shotgun (WGS) entry which is preliminary data.</text>
</comment>
<proteinExistence type="predicted"/>
<dbReference type="AlphaFoldDB" id="A0A0P9XDX7"/>
<keyword evidence="2" id="KW-1185">Reference proteome</keyword>
<reference evidence="1 2" key="1">
    <citation type="submission" date="2015-09" db="EMBL/GenBank/DDBJ databases">
        <title>Genome announcement of multiple Pseudomonas syringae strains.</title>
        <authorList>
            <person name="Thakur S."/>
            <person name="Wang P.W."/>
            <person name="Gong Y."/>
            <person name="Weir B.S."/>
            <person name="Guttman D.S."/>
        </authorList>
    </citation>
    <scope>NUCLEOTIDE SEQUENCE [LARGE SCALE GENOMIC DNA]</scope>
    <source>
        <strain evidence="1 2">ICMP6289</strain>
    </source>
</reference>
<dbReference type="Proteomes" id="UP000050455">
    <property type="component" value="Unassembled WGS sequence"/>
</dbReference>
<evidence type="ECO:0000313" key="1">
    <source>
        <dbReference type="EMBL" id="KPX93770.1"/>
    </source>
</evidence>
<protein>
    <submittedName>
        <fullName evidence="1">Uncharacterized protein</fullName>
    </submittedName>
</protein>